<evidence type="ECO:0000256" key="9">
    <source>
        <dbReference type="ARBA" id="ARBA00022741"/>
    </source>
</evidence>
<keyword evidence="11" id="KW-0067">ATP-binding</keyword>
<evidence type="ECO:0000256" key="6">
    <source>
        <dbReference type="ARBA" id="ARBA00022553"/>
    </source>
</evidence>
<dbReference type="Proteomes" id="UP000590524">
    <property type="component" value="Unassembled WGS sequence"/>
</dbReference>
<comment type="catalytic activity">
    <reaction evidence="1">
        <text>ATP + protein L-histidine = ADP + protein N-phospho-L-histidine.</text>
        <dbReference type="EC" id="2.7.13.3"/>
    </reaction>
</comment>
<evidence type="ECO:0000259" key="17">
    <source>
        <dbReference type="PROSITE" id="PS50885"/>
    </source>
</evidence>
<gene>
    <name evidence="18" type="ORF">GGQ90_000364</name>
</gene>
<dbReference type="PANTHER" id="PTHR44936">
    <property type="entry name" value="SENSOR PROTEIN CREC"/>
    <property type="match status" value="1"/>
</dbReference>
<feature type="domain" description="HAMP" evidence="17">
    <location>
        <begin position="197"/>
        <end position="248"/>
    </location>
</feature>
<keyword evidence="6" id="KW-0597">Phosphoprotein</keyword>
<feature type="transmembrane region" description="Helical" evidence="15">
    <location>
        <begin position="173"/>
        <end position="196"/>
    </location>
</feature>
<evidence type="ECO:0000256" key="15">
    <source>
        <dbReference type="SAM" id="Phobius"/>
    </source>
</evidence>
<evidence type="ECO:0000256" key="3">
    <source>
        <dbReference type="ARBA" id="ARBA00012438"/>
    </source>
</evidence>
<dbReference type="PRINTS" id="PR00344">
    <property type="entry name" value="BCTRLSENSOR"/>
</dbReference>
<evidence type="ECO:0000256" key="7">
    <source>
        <dbReference type="ARBA" id="ARBA00022679"/>
    </source>
</evidence>
<dbReference type="Pfam" id="PF00672">
    <property type="entry name" value="HAMP"/>
    <property type="match status" value="1"/>
</dbReference>
<evidence type="ECO:0000256" key="12">
    <source>
        <dbReference type="ARBA" id="ARBA00022989"/>
    </source>
</evidence>
<dbReference type="EMBL" id="JACIEU010000001">
    <property type="protein sequence ID" value="MBB4146611.1"/>
    <property type="molecule type" value="Genomic_DNA"/>
</dbReference>
<keyword evidence="5" id="KW-0997">Cell inner membrane</keyword>
<evidence type="ECO:0000256" key="13">
    <source>
        <dbReference type="ARBA" id="ARBA00023012"/>
    </source>
</evidence>
<keyword evidence="9" id="KW-0547">Nucleotide-binding</keyword>
<dbReference type="Gene3D" id="1.10.287.130">
    <property type="match status" value="1"/>
</dbReference>
<dbReference type="InterPro" id="IPR050980">
    <property type="entry name" value="2C_sensor_his_kinase"/>
</dbReference>
<keyword evidence="14 15" id="KW-0472">Membrane</keyword>
<dbReference type="Pfam" id="PF00512">
    <property type="entry name" value="HisKA"/>
    <property type="match status" value="1"/>
</dbReference>
<reference evidence="18 19" key="1">
    <citation type="submission" date="2020-08" db="EMBL/GenBank/DDBJ databases">
        <title>Genomic Encyclopedia of Type Strains, Phase IV (KMG-IV): sequencing the most valuable type-strain genomes for metagenomic binning, comparative biology and taxonomic classification.</title>
        <authorList>
            <person name="Goeker M."/>
        </authorList>
    </citation>
    <scope>NUCLEOTIDE SEQUENCE [LARGE SCALE GENOMIC DNA]</scope>
    <source>
        <strain evidence="18 19">DSM 19371</strain>
    </source>
</reference>
<evidence type="ECO:0000313" key="18">
    <source>
        <dbReference type="EMBL" id="MBB4146611.1"/>
    </source>
</evidence>
<dbReference type="AlphaFoldDB" id="A0A7W6LLK1"/>
<dbReference type="InterPro" id="IPR003594">
    <property type="entry name" value="HATPase_dom"/>
</dbReference>
<keyword evidence="13" id="KW-0902">Two-component regulatory system</keyword>
<dbReference type="SMART" id="SM00388">
    <property type="entry name" value="HisKA"/>
    <property type="match status" value="1"/>
</dbReference>
<dbReference type="CDD" id="cd00082">
    <property type="entry name" value="HisKA"/>
    <property type="match status" value="1"/>
</dbReference>
<evidence type="ECO:0000256" key="10">
    <source>
        <dbReference type="ARBA" id="ARBA00022777"/>
    </source>
</evidence>
<name>A0A7W6LLK1_9SPHN</name>
<dbReference type="PROSITE" id="PS50109">
    <property type="entry name" value="HIS_KIN"/>
    <property type="match status" value="1"/>
</dbReference>
<accession>A0A7W6LLK1</accession>
<dbReference type="InterPro" id="IPR036890">
    <property type="entry name" value="HATPase_C_sf"/>
</dbReference>
<dbReference type="InterPro" id="IPR036097">
    <property type="entry name" value="HisK_dim/P_sf"/>
</dbReference>
<keyword evidence="19" id="KW-1185">Reference proteome</keyword>
<dbReference type="EC" id="2.7.13.3" evidence="3"/>
<evidence type="ECO:0000256" key="2">
    <source>
        <dbReference type="ARBA" id="ARBA00004429"/>
    </source>
</evidence>
<protein>
    <recommendedName>
        <fullName evidence="3">histidine kinase</fullName>
        <ecNumber evidence="3">2.7.13.3</ecNumber>
    </recommendedName>
</protein>
<dbReference type="InterPro" id="IPR004358">
    <property type="entry name" value="Sig_transdc_His_kin-like_C"/>
</dbReference>
<dbReference type="InterPro" id="IPR003661">
    <property type="entry name" value="HisK_dim/P_dom"/>
</dbReference>
<proteinExistence type="predicted"/>
<dbReference type="Pfam" id="PF02518">
    <property type="entry name" value="HATPase_c"/>
    <property type="match status" value="1"/>
</dbReference>
<dbReference type="SMART" id="SM00387">
    <property type="entry name" value="HATPase_c"/>
    <property type="match status" value="1"/>
</dbReference>
<evidence type="ECO:0000256" key="8">
    <source>
        <dbReference type="ARBA" id="ARBA00022692"/>
    </source>
</evidence>
<feature type="domain" description="Histidine kinase" evidence="16">
    <location>
        <begin position="256"/>
        <end position="454"/>
    </location>
</feature>
<comment type="caution">
    <text evidence="18">The sequence shown here is derived from an EMBL/GenBank/DDBJ whole genome shotgun (WGS) entry which is preliminary data.</text>
</comment>
<evidence type="ECO:0000256" key="1">
    <source>
        <dbReference type="ARBA" id="ARBA00000085"/>
    </source>
</evidence>
<feature type="transmembrane region" description="Helical" evidence="15">
    <location>
        <begin position="20"/>
        <end position="43"/>
    </location>
</feature>
<dbReference type="Gene3D" id="3.30.565.10">
    <property type="entry name" value="Histidine kinase-like ATPase, C-terminal domain"/>
    <property type="match status" value="1"/>
</dbReference>
<sequence length="454" mass="49032">MSPAPSQPAGDGGRYNPSILTRIVFLVAATLLLALGAMMLVAFRGPPPHARPMMLVEATGLLRGGTQPPGSWQISRYESDRAPAADGGQESNRPGAERIAGLLGVPASAVALIQERPPIGMPRSGPEAGPRPDMGMEFDPGRMMLRGSFALAVREDGKNWTVLLGRQGPNWRWYAITLSLMAGIFILLLLPAYWVARRITQPIRLLSEGVARERPERAEPLPIGGPPEVRAMGIAYNHMRARIADYVSERTAMLVAIAHDLRTPMTRLSFRLEQLPDGPRAKAQADVQEMRAMVTDLLDFMREGTEGRQRARIDLSAIVETLADDLADMGHDVAVTDSARAVIEGDALALRRCIANMVENAVRYGGSARVSLRIEGARAIVDVEDSGPGVPPEILDRLCEPFYRGEASRNRETGGVGLGLSIARTIAEGHEGSIGFANRAEGGLRATLILPLDR</sequence>
<dbReference type="GO" id="GO:0005524">
    <property type="term" value="F:ATP binding"/>
    <property type="evidence" value="ECO:0007669"/>
    <property type="project" value="UniProtKB-KW"/>
</dbReference>
<dbReference type="InterPro" id="IPR005467">
    <property type="entry name" value="His_kinase_dom"/>
</dbReference>
<keyword evidence="7" id="KW-0808">Transferase</keyword>
<evidence type="ECO:0000313" key="19">
    <source>
        <dbReference type="Proteomes" id="UP000590524"/>
    </source>
</evidence>
<comment type="subcellular location">
    <subcellularLocation>
        <location evidence="2">Cell inner membrane</location>
        <topology evidence="2">Multi-pass membrane protein</topology>
    </subcellularLocation>
</comment>
<dbReference type="GO" id="GO:0005886">
    <property type="term" value="C:plasma membrane"/>
    <property type="evidence" value="ECO:0007669"/>
    <property type="project" value="UniProtKB-SubCell"/>
</dbReference>
<evidence type="ECO:0000256" key="11">
    <source>
        <dbReference type="ARBA" id="ARBA00022840"/>
    </source>
</evidence>
<dbReference type="InterPro" id="IPR003660">
    <property type="entry name" value="HAMP_dom"/>
</dbReference>
<dbReference type="PANTHER" id="PTHR44936:SF5">
    <property type="entry name" value="SENSOR HISTIDINE KINASE ENVZ"/>
    <property type="match status" value="1"/>
</dbReference>
<dbReference type="RefSeq" id="WP_188080536.1">
    <property type="nucleotide sequence ID" value="NZ_JACIEU010000001.1"/>
</dbReference>
<dbReference type="GO" id="GO:0000155">
    <property type="term" value="F:phosphorelay sensor kinase activity"/>
    <property type="evidence" value="ECO:0007669"/>
    <property type="project" value="InterPro"/>
</dbReference>
<keyword evidence="8 15" id="KW-0812">Transmembrane</keyword>
<evidence type="ECO:0000256" key="5">
    <source>
        <dbReference type="ARBA" id="ARBA00022519"/>
    </source>
</evidence>
<evidence type="ECO:0000256" key="14">
    <source>
        <dbReference type="ARBA" id="ARBA00023136"/>
    </source>
</evidence>
<dbReference type="SUPFAM" id="SSF47384">
    <property type="entry name" value="Homodimeric domain of signal transducing histidine kinase"/>
    <property type="match status" value="1"/>
</dbReference>
<keyword evidence="10 18" id="KW-0418">Kinase</keyword>
<evidence type="ECO:0000256" key="4">
    <source>
        <dbReference type="ARBA" id="ARBA00022475"/>
    </source>
</evidence>
<keyword evidence="4" id="KW-1003">Cell membrane</keyword>
<dbReference type="PROSITE" id="PS50885">
    <property type="entry name" value="HAMP"/>
    <property type="match status" value="1"/>
</dbReference>
<dbReference type="SUPFAM" id="SSF55874">
    <property type="entry name" value="ATPase domain of HSP90 chaperone/DNA topoisomerase II/histidine kinase"/>
    <property type="match status" value="1"/>
</dbReference>
<keyword evidence="12 15" id="KW-1133">Transmembrane helix</keyword>
<organism evidence="18 19">
    <name type="scientific">Sphingobium scionense</name>
    <dbReference type="NCBI Taxonomy" id="1404341"/>
    <lineage>
        <taxon>Bacteria</taxon>
        <taxon>Pseudomonadati</taxon>
        <taxon>Pseudomonadota</taxon>
        <taxon>Alphaproteobacteria</taxon>
        <taxon>Sphingomonadales</taxon>
        <taxon>Sphingomonadaceae</taxon>
        <taxon>Sphingobium</taxon>
    </lineage>
</organism>
<evidence type="ECO:0000259" key="16">
    <source>
        <dbReference type="PROSITE" id="PS50109"/>
    </source>
</evidence>